<gene>
    <name evidence="2" type="ORF">TCM_020912</name>
</gene>
<dbReference type="PROSITE" id="PS00028">
    <property type="entry name" value="ZINC_FINGER_C2H2_1"/>
    <property type="match status" value="1"/>
</dbReference>
<feature type="domain" description="C2H2-type" evidence="1">
    <location>
        <begin position="30"/>
        <end position="51"/>
    </location>
</feature>
<dbReference type="Gramene" id="EOY06072">
    <property type="protein sequence ID" value="EOY06072"/>
    <property type="gene ID" value="TCM_020912"/>
</dbReference>
<dbReference type="EMBL" id="CM001882">
    <property type="protein sequence ID" value="EOY06072.1"/>
    <property type="molecule type" value="Genomic_DNA"/>
</dbReference>
<dbReference type="InParanoid" id="A0A061ENW8"/>
<reference evidence="2 3" key="1">
    <citation type="journal article" date="2013" name="Genome Biol.">
        <title>The genome sequence of the most widely cultivated cacao type and its use to identify candidate genes regulating pod color.</title>
        <authorList>
            <person name="Motamayor J.C."/>
            <person name="Mockaitis K."/>
            <person name="Schmutz J."/>
            <person name="Haiminen N."/>
            <person name="Iii D.L."/>
            <person name="Cornejo O."/>
            <person name="Findley S.D."/>
            <person name="Zheng P."/>
            <person name="Utro F."/>
            <person name="Royaert S."/>
            <person name="Saski C."/>
            <person name="Jenkins J."/>
            <person name="Podicheti R."/>
            <person name="Zhao M."/>
            <person name="Scheffler B.E."/>
            <person name="Stack J.C."/>
            <person name="Feltus F.A."/>
            <person name="Mustiga G.M."/>
            <person name="Amores F."/>
            <person name="Phillips W."/>
            <person name="Marelli J.P."/>
            <person name="May G.D."/>
            <person name="Shapiro H."/>
            <person name="Ma J."/>
            <person name="Bustamante C.D."/>
            <person name="Schnell R.J."/>
            <person name="Main D."/>
            <person name="Gilbert D."/>
            <person name="Parida L."/>
            <person name="Kuhn D.N."/>
        </authorList>
    </citation>
    <scope>NUCLEOTIDE SEQUENCE [LARGE SCALE GENOMIC DNA]</scope>
    <source>
        <strain evidence="3">cv. Matina 1-6</strain>
    </source>
</reference>
<evidence type="ECO:0000259" key="1">
    <source>
        <dbReference type="PROSITE" id="PS00028"/>
    </source>
</evidence>
<accession>A0A061ENW8</accession>
<proteinExistence type="predicted"/>
<protein>
    <recommendedName>
        <fullName evidence="1">C2H2-type domain-containing protein</fullName>
    </recommendedName>
</protein>
<dbReference type="HOGENOM" id="CLU_1398599_0_0_1"/>
<keyword evidence="3" id="KW-1185">Reference proteome</keyword>
<sequence>MAGYGWNSRNANMHGLHHARLESDTNLIACRICGGFFRGVKALFDHIEERHLLFDEIAARRQLLLSQLPSTQSTPVTNHFNQNLMLPIARNPFPIGTDTGYPDLQWAAAPSHVCLGSRNNHMPVIQTQKPTTYGGANQMMVPRPPNQCFTRPFLNQLEANLIIEGMSTFVDREMTAKFEDQQGLDLTLKLGRADQD</sequence>
<dbReference type="Proteomes" id="UP000026915">
    <property type="component" value="Chromosome 4"/>
</dbReference>
<evidence type="ECO:0000313" key="2">
    <source>
        <dbReference type="EMBL" id="EOY06072.1"/>
    </source>
</evidence>
<dbReference type="eggNOG" id="ENOG502SWZD">
    <property type="taxonomic scope" value="Eukaryota"/>
</dbReference>
<dbReference type="OMA" id="RELEGDC"/>
<organism evidence="2 3">
    <name type="scientific">Theobroma cacao</name>
    <name type="common">Cacao</name>
    <name type="synonym">Cocoa</name>
    <dbReference type="NCBI Taxonomy" id="3641"/>
    <lineage>
        <taxon>Eukaryota</taxon>
        <taxon>Viridiplantae</taxon>
        <taxon>Streptophyta</taxon>
        <taxon>Embryophyta</taxon>
        <taxon>Tracheophyta</taxon>
        <taxon>Spermatophyta</taxon>
        <taxon>Magnoliopsida</taxon>
        <taxon>eudicotyledons</taxon>
        <taxon>Gunneridae</taxon>
        <taxon>Pentapetalae</taxon>
        <taxon>rosids</taxon>
        <taxon>malvids</taxon>
        <taxon>Malvales</taxon>
        <taxon>Malvaceae</taxon>
        <taxon>Byttnerioideae</taxon>
        <taxon>Theobroma</taxon>
    </lineage>
</organism>
<evidence type="ECO:0000313" key="3">
    <source>
        <dbReference type="Proteomes" id="UP000026915"/>
    </source>
</evidence>
<dbReference type="AlphaFoldDB" id="A0A061ENW8"/>
<name>A0A061ENW8_THECC</name>
<dbReference type="InterPro" id="IPR013087">
    <property type="entry name" value="Znf_C2H2_type"/>
</dbReference>